<comment type="function">
    <text evidence="4">Methylates the class 1 translation termination release factors RF1/PrfA and RF2/PrfB on the glutamine residue of the universally conserved GGQ motif.</text>
</comment>
<evidence type="ECO:0000256" key="5">
    <source>
        <dbReference type="SAM" id="MobiDB-lite"/>
    </source>
</evidence>
<feature type="domain" description="Release factor glutamine methyltransferase N-terminal" evidence="7">
    <location>
        <begin position="7"/>
        <end position="76"/>
    </location>
</feature>
<evidence type="ECO:0000256" key="4">
    <source>
        <dbReference type="HAMAP-Rule" id="MF_02126"/>
    </source>
</evidence>
<evidence type="ECO:0000256" key="1">
    <source>
        <dbReference type="ARBA" id="ARBA00022603"/>
    </source>
</evidence>
<reference evidence="8" key="1">
    <citation type="submission" date="2024-07" db="EMBL/GenBank/DDBJ databases">
        <title>Complete genome sequence of Verrucomicrobiaceae bacterium NT6N.</title>
        <authorList>
            <person name="Huang C."/>
            <person name="Takami H."/>
            <person name="Hamasaki K."/>
        </authorList>
    </citation>
    <scope>NUCLEOTIDE SEQUENCE</scope>
    <source>
        <strain evidence="8">NT6N</strain>
    </source>
</reference>
<organism evidence="8">
    <name type="scientific">Oceaniferula spumae</name>
    <dbReference type="NCBI Taxonomy" id="2979115"/>
    <lineage>
        <taxon>Bacteria</taxon>
        <taxon>Pseudomonadati</taxon>
        <taxon>Verrucomicrobiota</taxon>
        <taxon>Verrucomicrobiia</taxon>
        <taxon>Verrucomicrobiales</taxon>
        <taxon>Verrucomicrobiaceae</taxon>
        <taxon>Oceaniferula</taxon>
    </lineage>
</organism>
<dbReference type="PANTHER" id="PTHR18895">
    <property type="entry name" value="HEMK METHYLTRANSFERASE"/>
    <property type="match status" value="1"/>
</dbReference>
<evidence type="ECO:0000259" key="7">
    <source>
        <dbReference type="Pfam" id="PF17827"/>
    </source>
</evidence>
<proteinExistence type="inferred from homology"/>
<keyword evidence="1 4" id="KW-0489">Methyltransferase</keyword>
<name>A0AAT9FHY0_9BACT</name>
<dbReference type="GO" id="GO:0102559">
    <property type="term" value="F:peptide chain release factor N(5)-glutamine methyltransferase activity"/>
    <property type="evidence" value="ECO:0007669"/>
    <property type="project" value="UniProtKB-EC"/>
</dbReference>
<keyword evidence="2 4" id="KW-0808">Transferase</keyword>
<dbReference type="InterPro" id="IPR050320">
    <property type="entry name" value="N5-glutamine_MTase"/>
</dbReference>
<comment type="caution">
    <text evidence="4">Lacks conserved residue(s) required for the propagation of feature annotation.</text>
</comment>
<dbReference type="CDD" id="cd02440">
    <property type="entry name" value="AdoMet_MTases"/>
    <property type="match status" value="1"/>
</dbReference>
<dbReference type="HAMAP" id="MF_02126">
    <property type="entry name" value="RF_methyltr_PrmC"/>
    <property type="match status" value="1"/>
</dbReference>
<dbReference type="Pfam" id="PF17827">
    <property type="entry name" value="PrmC_N"/>
    <property type="match status" value="1"/>
</dbReference>
<dbReference type="InterPro" id="IPR040758">
    <property type="entry name" value="PrmC_N"/>
</dbReference>
<feature type="binding site" evidence="4">
    <location>
        <position position="145"/>
    </location>
    <ligand>
        <name>S-adenosyl-L-methionine</name>
        <dbReference type="ChEBI" id="CHEBI:59789"/>
    </ligand>
</feature>
<gene>
    <name evidence="4 8" type="primary">prmC</name>
    <name evidence="8" type="ORF">NT6N_06290</name>
</gene>
<comment type="similarity">
    <text evidence="4">Belongs to the protein N5-glutamine methyltransferase family. PrmC subfamily.</text>
</comment>
<dbReference type="EC" id="2.1.1.297" evidence="4"/>
<feature type="region of interest" description="Disordered" evidence="5">
    <location>
        <begin position="279"/>
        <end position="302"/>
    </location>
</feature>
<evidence type="ECO:0000256" key="3">
    <source>
        <dbReference type="ARBA" id="ARBA00022691"/>
    </source>
</evidence>
<feature type="domain" description="Methyltransferase" evidence="6">
    <location>
        <begin position="112"/>
        <end position="241"/>
    </location>
</feature>
<dbReference type="EMBL" id="AP026866">
    <property type="protein sequence ID" value="BDS05589.1"/>
    <property type="molecule type" value="Genomic_DNA"/>
</dbReference>
<dbReference type="NCBIfam" id="TIGR00536">
    <property type="entry name" value="hemK_fam"/>
    <property type="match status" value="1"/>
</dbReference>
<evidence type="ECO:0000259" key="6">
    <source>
        <dbReference type="Pfam" id="PF13847"/>
    </source>
</evidence>
<dbReference type="KEGG" id="osu:NT6N_06290"/>
<dbReference type="NCBIfam" id="TIGR03534">
    <property type="entry name" value="RF_mod_PrmC"/>
    <property type="match status" value="1"/>
</dbReference>
<feature type="binding site" evidence="4">
    <location>
        <begin position="120"/>
        <end position="124"/>
    </location>
    <ligand>
        <name>S-adenosyl-L-methionine</name>
        <dbReference type="ChEBI" id="CHEBI:59789"/>
    </ligand>
</feature>
<feature type="binding site" evidence="4">
    <location>
        <position position="188"/>
    </location>
    <ligand>
        <name>S-adenosyl-L-methionine</name>
        <dbReference type="ChEBI" id="CHEBI:59789"/>
    </ligand>
</feature>
<keyword evidence="3 4" id="KW-0949">S-adenosyl-L-methionine</keyword>
<sequence length="302" mass="33211">MTTVLDIIEKGTLYLEKKGIEDARRNMQLLVNHQLGCSRVELYMQFDRPMSEEELIPLRANLKRRGEGEPLQHILGTVEFYRREYKTDARALIPRPETEELASLILKAVFGDDLRVLDMGTGSGVLGLTLAAELGGRCEEIVLADISSDALALAEENATLLGIARYRICETDLFSELQEEKFNLLAANLPYIAETDRSSLSTEVLRDPDNALFGGKDGLDILRDFIQQAPSHLHPGGMIALEIGHDQAEAVEALLQEAGFINIITHKDLNGIARFPIATLPGSPEPNDSNTQPSDASADEAC</sequence>
<feature type="compositionally biased region" description="Polar residues" evidence="5">
    <location>
        <begin position="286"/>
        <end position="295"/>
    </location>
</feature>
<dbReference type="Gene3D" id="1.10.8.10">
    <property type="entry name" value="DNA helicase RuvA subunit, C-terminal domain"/>
    <property type="match status" value="1"/>
</dbReference>
<dbReference type="InterPro" id="IPR025714">
    <property type="entry name" value="Methyltranfer_dom"/>
</dbReference>
<evidence type="ECO:0000313" key="8">
    <source>
        <dbReference type="EMBL" id="BDS05589.1"/>
    </source>
</evidence>
<evidence type="ECO:0000256" key="2">
    <source>
        <dbReference type="ARBA" id="ARBA00022679"/>
    </source>
</evidence>
<dbReference type="PANTHER" id="PTHR18895:SF74">
    <property type="entry name" value="MTRF1L RELEASE FACTOR GLUTAMINE METHYLTRANSFERASE"/>
    <property type="match status" value="1"/>
</dbReference>
<comment type="catalytic activity">
    <reaction evidence="4">
        <text>L-glutaminyl-[peptide chain release factor] + S-adenosyl-L-methionine = N(5)-methyl-L-glutaminyl-[peptide chain release factor] + S-adenosyl-L-homocysteine + H(+)</text>
        <dbReference type="Rhea" id="RHEA:42896"/>
        <dbReference type="Rhea" id="RHEA-COMP:10271"/>
        <dbReference type="Rhea" id="RHEA-COMP:10272"/>
        <dbReference type="ChEBI" id="CHEBI:15378"/>
        <dbReference type="ChEBI" id="CHEBI:30011"/>
        <dbReference type="ChEBI" id="CHEBI:57856"/>
        <dbReference type="ChEBI" id="CHEBI:59789"/>
        <dbReference type="ChEBI" id="CHEBI:61891"/>
        <dbReference type="EC" id="2.1.1.297"/>
    </reaction>
</comment>
<accession>A0AAT9FHY0</accession>
<dbReference type="Gene3D" id="3.40.50.150">
    <property type="entry name" value="Vaccinia Virus protein VP39"/>
    <property type="match status" value="1"/>
</dbReference>
<dbReference type="InterPro" id="IPR004556">
    <property type="entry name" value="HemK-like"/>
</dbReference>
<dbReference type="SUPFAM" id="SSF53335">
    <property type="entry name" value="S-adenosyl-L-methionine-dependent methyltransferases"/>
    <property type="match status" value="1"/>
</dbReference>
<dbReference type="AlphaFoldDB" id="A0AAT9FHY0"/>
<dbReference type="GO" id="GO:0032259">
    <property type="term" value="P:methylation"/>
    <property type="evidence" value="ECO:0007669"/>
    <property type="project" value="UniProtKB-KW"/>
</dbReference>
<protein>
    <recommendedName>
        <fullName evidence="4">Release factor glutamine methyltransferase</fullName>
        <shortName evidence="4">RF MTase</shortName>
        <ecNumber evidence="4">2.1.1.297</ecNumber>
    </recommendedName>
    <alternativeName>
        <fullName evidence="4">N5-glutamine methyltransferase PrmC</fullName>
    </alternativeName>
    <alternativeName>
        <fullName evidence="4">Protein-(glutamine-N5) MTase PrmC</fullName>
    </alternativeName>
    <alternativeName>
        <fullName evidence="4">Protein-glutamine N-methyltransferase PrmC</fullName>
    </alternativeName>
</protein>
<dbReference type="InterPro" id="IPR029063">
    <property type="entry name" value="SAM-dependent_MTases_sf"/>
</dbReference>
<dbReference type="InterPro" id="IPR019874">
    <property type="entry name" value="RF_methyltr_PrmC"/>
</dbReference>
<dbReference type="Pfam" id="PF13847">
    <property type="entry name" value="Methyltransf_31"/>
    <property type="match status" value="1"/>
</dbReference>